<dbReference type="Proteomes" id="UP000202031">
    <property type="component" value="Chromosome"/>
</dbReference>
<organism evidence="1 2">
    <name type="scientific">Campylobacter lanienae NCTC 13004</name>
    <dbReference type="NCBI Taxonomy" id="1031753"/>
    <lineage>
        <taxon>Bacteria</taxon>
        <taxon>Pseudomonadati</taxon>
        <taxon>Campylobacterota</taxon>
        <taxon>Epsilonproteobacteria</taxon>
        <taxon>Campylobacterales</taxon>
        <taxon>Campylobacteraceae</taxon>
        <taxon>Campylobacter</taxon>
    </lineage>
</organism>
<evidence type="ECO:0000313" key="2">
    <source>
        <dbReference type="Proteomes" id="UP000202031"/>
    </source>
</evidence>
<dbReference type="AlphaFoldDB" id="A0A1X9SKX8"/>
<reference evidence="2" key="1">
    <citation type="journal article" date="2017" name="Genome Biol. Evol.">
        <title>Comparative Genomic Analysis Identifies a Campylobacter Clade Deficient in Selenium Metabolism.</title>
        <authorList>
            <person name="Miller W.G."/>
            <person name="Yee E."/>
            <person name="Lopes B.S."/>
            <person name="Chapman M.H."/>
            <person name="Huynh S."/>
            <person name="Bono J.L."/>
            <person name="Parker C.T."/>
            <person name="Strachan N.J.C."/>
            <person name="Forbes K.J."/>
        </authorList>
    </citation>
    <scope>NUCLEOTIDE SEQUENCE [LARGE SCALE GENOMIC DNA]</scope>
    <source>
        <strain evidence="2">NCTC 13004</strain>
    </source>
</reference>
<protein>
    <submittedName>
        <fullName evidence="1">Uncharacterized protein</fullName>
    </submittedName>
</protein>
<dbReference type="EMBL" id="CP015578">
    <property type="protein sequence ID" value="ARQ96905.1"/>
    <property type="molecule type" value="Genomic_DNA"/>
</dbReference>
<reference evidence="2" key="2">
    <citation type="journal article" date="2017" name="Genome Biol. Evol.">
        <title>Comparative genomic analysis identifies a Campylobacter clade deficient in selenium metabolism.</title>
        <authorList>
            <person name="Miller W.G."/>
            <person name="Yee E."/>
            <person name="Lopes B.S."/>
            <person name="Chapman M.H."/>
            <person name="Huynh S."/>
            <person name="Bono J.L."/>
            <person name="Parker C.T."/>
            <person name="Strachan N.J.C."/>
            <person name="Forbes K.J."/>
        </authorList>
    </citation>
    <scope>NUCLEOTIDE SEQUENCE [LARGE SCALE GENOMIC DNA]</scope>
    <source>
        <strain evidence="2">NCTC 13004</strain>
    </source>
</reference>
<dbReference type="GeneID" id="46920600"/>
<dbReference type="KEGG" id="clx:CLAN_0128"/>
<evidence type="ECO:0000313" key="1">
    <source>
        <dbReference type="EMBL" id="ARQ96905.1"/>
    </source>
</evidence>
<dbReference type="RefSeq" id="WP_096021303.1">
    <property type="nucleotide sequence ID" value="NZ_CP015578.1"/>
</dbReference>
<sequence length="101" mass="11298">MNQSYKKLVVMNRSDGTGSRLFSMINAMALATKLSSIDNMRFLWNETRFKDKSIALLTPPVVKINSSLSTQDGLNCLKKETKEIKQDLIIIAPPNPALKTN</sequence>
<name>A0A1X9SKX8_9BACT</name>
<accession>A0A1X9SKX8</accession>
<proteinExistence type="predicted"/>
<gene>
    <name evidence="1" type="ORF">CLAN_0128</name>
</gene>